<evidence type="ECO:0000313" key="12">
    <source>
        <dbReference type="EMBL" id="RLQ81531.1"/>
    </source>
</evidence>
<evidence type="ECO:0000256" key="10">
    <source>
        <dbReference type="RuleBase" id="RU003706"/>
    </source>
</evidence>
<evidence type="ECO:0000256" key="6">
    <source>
        <dbReference type="ARBA" id="ARBA00022695"/>
    </source>
</evidence>
<dbReference type="Gene3D" id="3.90.550.10">
    <property type="entry name" value="Spore Coat Polysaccharide Biosynthesis Protein SpsA, Chain A"/>
    <property type="match status" value="1"/>
</dbReference>
<comment type="catalytic activity">
    <reaction evidence="9 10">
        <text>dTTP + alpha-D-glucose 1-phosphate + H(+) = dTDP-alpha-D-glucose + diphosphate</text>
        <dbReference type="Rhea" id="RHEA:15225"/>
        <dbReference type="ChEBI" id="CHEBI:15378"/>
        <dbReference type="ChEBI" id="CHEBI:33019"/>
        <dbReference type="ChEBI" id="CHEBI:37568"/>
        <dbReference type="ChEBI" id="CHEBI:57477"/>
        <dbReference type="ChEBI" id="CHEBI:58601"/>
        <dbReference type="EC" id="2.7.7.24"/>
    </reaction>
</comment>
<evidence type="ECO:0000256" key="4">
    <source>
        <dbReference type="ARBA" id="ARBA00017654"/>
    </source>
</evidence>
<dbReference type="GO" id="GO:0046872">
    <property type="term" value="F:metal ion binding"/>
    <property type="evidence" value="ECO:0007669"/>
    <property type="project" value="UniProtKB-KW"/>
</dbReference>
<name>A0A3L7IWL2_9MICO</name>
<comment type="similarity">
    <text evidence="2 10">Belongs to the glucose-1-phosphate thymidylyltransferase family.</text>
</comment>
<accession>A0A3L7IWL2</accession>
<dbReference type="NCBIfam" id="TIGR01207">
    <property type="entry name" value="rmlA"/>
    <property type="match status" value="1"/>
</dbReference>
<gene>
    <name evidence="13" type="primary">rfbA</name>
    <name evidence="13" type="ORF">D9V28_10925</name>
    <name evidence="12" type="ORF">D9V28_14415</name>
</gene>
<keyword evidence="14" id="KW-1185">Reference proteome</keyword>
<comment type="caution">
    <text evidence="13">The sequence shown here is derived from an EMBL/GenBank/DDBJ whole genome shotgun (WGS) entry which is preliminary data.</text>
</comment>
<evidence type="ECO:0000256" key="3">
    <source>
        <dbReference type="ARBA" id="ARBA00012461"/>
    </source>
</evidence>
<reference evidence="13 14" key="1">
    <citation type="submission" date="2018-10" db="EMBL/GenBank/DDBJ databases">
        <authorList>
            <person name="Li J."/>
        </authorList>
    </citation>
    <scope>NUCLEOTIDE SEQUENCE [LARGE SCALE GENOMIC DNA]</scope>
    <source>
        <strain evidence="13 14">ZD1-4</strain>
    </source>
</reference>
<keyword evidence="7 10" id="KW-0479">Metal-binding</keyword>
<keyword evidence="5 10" id="KW-0808">Transferase</keyword>
<dbReference type="PANTHER" id="PTHR43532:SF1">
    <property type="entry name" value="GLUCOSE-1-PHOSPHATE THYMIDYLYLTRANSFERASE 1"/>
    <property type="match status" value="1"/>
</dbReference>
<dbReference type="Pfam" id="PF00483">
    <property type="entry name" value="NTP_transferase"/>
    <property type="match status" value="1"/>
</dbReference>
<dbReference type="AlphaFoldDB" id="A0A3L7IWL2"/>
<proteinExistence type="inferred from homology"/>
<dbReference type="GO" id="GO:0008879">
    <property type="term" value="F:glucose-1-phosphate thymidylyltransferase activity"/>
    <property type="evidence" value="ECO:0007669"/>
    <property type="project" value="UniProtKB-EC"/>
</dbReference>
<protein>
    <recommendedName>
        <fullName evidence="4 10">Glucose-1-phosphate thymidylyltransferase</fullName>
        <ecNumber evidence="3 10">2.7.7.24</ecNumber>
    </recommendedName>
</protein>
<dbReference type="EMBL" id="RCWJ01000004">
    <property type="protein sequence ID" value="RLQ81531.1"/>
    <property type="molecule type" value="Genomic_DNA"/>
</dbReference>
<dbReference type="SUPFAM" id="SSF53448">
    <property type="entry name" value="Nucleotide-diphospho-sugar transferases"/>
    <property type="match status" value="1"/>
</dbReference>
<evidence type="ECO:0000313" key="13">
    <source>
        <dbReference type="EMBL" id="RLQ82485.1"/>
    </source>
</evidence>
<keyword evidence="6 10" id="KW-0548">Nucleotidyltransferase</keyword>
<dbReference type="OrthoDB" id="9803871at2"/>
<evidence type="ECO:0000256" key="1">
    <source>
        <dbReference type="ARBA" id="ARBA00001946"/>
    </source>
</evidence>
<evidence type="ECO:0000256" key="7">
    <source>
        <dbReference type="ARBA" id="ARBA00022723"/>
    </source>
</evidence>
<evidence type="ECO:0000256" key="9">
    <source>
        <dbReference type="ARBA" id="ARBA00049336"/>
    </source>
</evidence>
<evidence type="ECO:0000256" key="8">
    <source>
        <dbReference type="ARBA" id="ARBA00022842"/>
    </source>
</evidence>
<dbReference type="CDD" id="cd02538">
    <property type="entry name" value="G1P_TT_short"/>
    <property type="match status" value="1"/>
</dbReference>
<dbReference type="RefSeq" id="WP_121659788.1">
    <property type="nucleotide sequence ID" value="NZ_BMEK01000003.1"/>
</dbReference>
<evidence type="ECO:0000256" key="2">
    <source>
        <dbReference type="ARBA" id="ARBA00010480"/>
    </source>
</evidence>
<dbReference type="InterPro" id="IPR005835">
    <property type="entry name" value="NTP_transferase_dom"/>
</dbReference>
<dbReference type="PANTHER" id="PTHR43532">
    <property type="entry name" value="GLUCOSE-1-PHOSPHATE THYMIDYLYLTRANSFERASE"/>
    <property type="match status" value="1"/>
</dbReference>
<dbReference type="InterPro" id="IPR029044">
    <property type="entry name" value="Nucleotide-diphossugar_trans"/>
</dbReference>
<dbReference type="EMBL" id="RCWJ01000003">
    <property type="protein sequence ID" value="RLQ82485.1"/>
    <property type="molecule type" value="Genomic_DNA"/>
</dbReference>
<evidence type="ECO:0000256" key="5">
    <source>
        <dbReference type="ARBA" id="ARBA00022679"/>
    </source>
</evidence>
<comment type="function">
    <text evidence="10">Catalyzes the formation of dTDP-glucose, from dTTP and glucose 1-phosphate, as well as its pyrophosphorolysis.</text>
</comment>
<dbReference type="Proteomes" id="UP000282460">
    <property type="component" value="Unassembled WGS sequence"/>
</dbReference>
<dbReference type="EC" id="2.7.7.24" evidence="3 10"/>
<dbReference type="FunFam" id="3.90.550.10:FF:000023">
    <property type="entry name" value="Glucose-1-phosphate thymidylyltransferase"/>
    <property type="match status" value="1"/>
</dbReference>
<dbReference type="GO" id="GO:0000271">
    <property type="term" value="P:polysaccharide biosynthetic process"/>
    <property type="evidence" value="ECO:0007669"/>
    <property type="project" value="UniProtKB-ARBA"/>
</dbReference>
<keyword evidence="8 10" id="KW-0460">Magnesium</keyword>
<organism evidence="13 14">
    <name type="scientific">Mycetocola zhadangensis</name>
    <dbReference type="NCBI Taxonomy" id="1164595"/>
    <lineage>
        <taxon>Bacteria</taxon>
        <taxon>Bacillati</taxon>
        <taxon>Actinomycetota</taxon>
        <taxon>Actinomycetes</taxon>
        <taxon>Micrococcales</taxon>
        <taxon>Microbacteriaceae</taxon>
        <taxon>Mycetocola</taxon>
    </lineage>
</organism>
<sequence length="286" mass="31262">MRGIILAGGSGTRLWPITKGISKQLMPIYDKPMIYYPLSTLMMAGITEVLIITTPEYNAQFKALLGDGSQLGMRLEYAVQPSPDGLAQAFIIGEEFIGDDSVALVLGDNIFHGAGLGTALKKNSSVNGALIFAYHVADPTAYGVVEFDDSMRAVSIEEKPLQPRSNYAVPGLYFYDNKVVEIAKSIEPSARGELEISSINEEYLNQGTLKVEILARGTAWLDTGTFESMMQASDYVRVIEERQGFKVGCIEEIAWRNGLISSAELGELAEPLVKSGYGRYLQTLLK</sequence>
<feature type="domain" description="Nucleotidyl transferase" evidence="11">
    <location>
        <begin position="3"/>
        <end position="235"/>
    </location>
</feature>
<evidence type="ECO:0000259" key="11">
    <source>
        <dbReference type="Pfam" id="PF00483"/>
    </source>
</evidence>
<dbReference type="GO" id="GO:0019318">
    <property type="term" value="P:hexose metabolic process"/>
    <property type="evidence" value="ECO:0007669"/>
    <property type="project" value="UniProtKB-ARBA"/>
</dbReference>
<comment type="cofactor">
    <cofactor evidence="1">
        <name>Mg(2+)</name>
        <dbReference type="ChEBI" id="CHEBI:18420"/>
    </cofactor>
</comment>
<dbReference type="InterPro" id="IPR005907">
    <property type="entry name" value="G1P_thy_trans_s"/>
</dbReference>
<evidence type="ECO:0000313" key="14">
    <source>
        <dbReference type="Proteomes" id="UP000282460"/>
    </source>
</evidence>